<dbReference type="InterPro" id="IPR001005">
    <property type="entry name" value="SANT/Myb"/>
</dbReference>
<evidence type="ECO:0000256" key="2">
    <source>
        <dbReference type="ARBA" id="ARBA00023125"/>
    </source>
</evidence>
<dbReference type="GO" id="GO:0003700">
    <property type="term" value="F:DNA-binding transcription factor activity"/>
    <property type="evidence" value="ECO:0007669"/>
    <property type="project" value="TreeGrafter"/>
</dbReference>
<feature type="region of interest" description="Disordered" evidence="4">
    <location>
        <begin position="59"/>
        <end position="266"/>
    </location>
</feature>
<dbReference type="KEGG" id="tmn:UCRPA7_5593"/>
<dbReference type="PANTHER" id="PTHR46380">
    <property type="entry name" value="CYCLIN-D-BINDING MYB-LIKE TRANSCRIPTION FACTOR 1"/>
    <property type="match status" value="1"/>
</dbReference>
<evidence type="ECO:0000313" key="7">
    <source>
        <dbReference type="Proteomes" id="UP000014074"/>
    </source>
</evidence>
<dbReference type="Pfam" id="PF13921">
    <property type="entry name" value="Myb_DNA-bind_6"/>
    <property type="match status" value="1"/>
</dbReference>
<feature type="compositionally biased region" description="Basic residues" evidence="4">
    <location>
        <begin position="571"/>
        <end position="580"/>
    </location>
</feature>
<feature type="domain" description="Myb-like" evidence="5">
    <location>
        <begin position="715"/>
        <end position="793"/>
    </location>
</feature>
<dbReference type="InterPro" id="IPR009057">
    <property type="entry name" value="Homeodomain-like_sf"/>
</dbReference>
<keyword evidence="7" id="KW-1185">Reference proteome</keyword>
<feature type="region of interest" description="Disordered" evidence="4">
    <location>
        <begin position="1"/>
        <end position="27"/>
    </location>
</feature>
<feature type="compositionally biased region" description="Basic and acidic residues" evidence="4">
    <location>
        <begin position="477"/>
        <end position="495"/>
    </location>
</feature>
<dbReference type="SMART" id="SM00717">
    <property type="entry name" value="SANT"/>
    <property type="match status" value="2"/>
</dbReference>
<dbReference type="PANTHER" id="PTHR46380:SF2">
    <property type="entry name" value="CYCLIN-D-BINDING MYB-LIKE TRANSCRIPTION FACTOR 1"/>
    <property type="match status" value="1"/>
</dbReference>
<dbReference type="InterPro" id="IPR051651">
    <property type="entry name" value="DMTF1_DNA-bind_reg"/>
</dbReference>
<reference evidence="7" key="1">
    <citation type="journal article" date="2013" name="Genome Announc.">
        <title>Draft genome sequence of the ascomycete Phaeoacremonium aleophilum strain UCR-PA7, a causal agent of the esca disease complex in grapevines.</title>
        <authorList>
            <person name="Blanco-Ulate B."/>
            <person name="Rolshausen P."/>
            <person name="Cantu D."/>
        </authorList>
    </citation>
    <scope>NUCLEOTIDE SEQUENCE [LARGE SCALE GENOMIC DNA]</scope>
    <source>
        <strain evidence="7">UCR-PA7</strain>
    </source>
</reference>
<dbReference type="GeneID" id="19326162"/>
<dbReference type="GO" id="GO:0000976">
    <property type="term" value="F:transcription cis-regulatory region binding"/>
    <property type="evidence" value="ECO:0007669"/>
    <property type="project" value="TreeGrafter"/>
</dbReference>
<feature type="compositionally biased region" description="Basic and acidic residues" evidence="4">
    <location>
        <begin position="555"/>
        <end position="570"/>
    </location>
</feature>
<evidence type="ECO:0000256" key="1">
    <source>
        <dbReference type="ARBA" id="ARBA00004123"/>
    </source>
</evidence>
<feature type="compositionally biased region" description="Basic and acidic residues" evidence="4">
    <location>
        <begin position="959"/>
        <end position="979"/>
    </location>
</feature>
<dbReference type="EMBL" id="KB933187">
    <property type="protein sequence ID" value="EON98868.1"/>
    <property type="molecule type" value="Genomic_DNA"/>
</dbReference>
<dbReference type="AlphaFoldDB" id="R8BHR5"/>
<feature type="compositionally biased region" description="Basic and acidic residues" evidence="4">
    <location>
        <begin position="442"/>
        <end position="465"/>
    </location>
</feature>
<evidence type="ECO:0000313" key="6">
    <source>
        <dbReference type="EMBL" id="EON98868.1"/>
    </source>
</evidence>
<feature type="compositionally biased region" description="Acidic residues" evidence="4">
    <location>
        <begin position="1005"/>
        <end position="1016"/>
    </location>
</feature>
<evidence type="ECO:0000256" key="3">
    <source>
        <dbReference type="ARBA" id="ARBA00023242"/>
    </source>
</evidence>
<sequence>MAPGQSTPAPVRAGGSTSDNDDDYEYSYVEDRSQPIYSKSMMEMSALWPVRPRLYKMIRVKTPKKRSDAAAAMPPPSASTADGQGGGRSSQAPTLVGEQDTDLEKKEKGEATPHRKKKKRRKEREQLPPVTPRQELEGWNDEEGATVEDPDGSHTKKKKKKRRLEDQPSSQNELALDEPGHTSSRKKKKSKHHSSSQVQPEPEAPLEDPPKKKRKRKKSHHAESSQAEPQTSDLIQPSPAEPELPATPSPEPRPLEPLEQSPQIIPNLLSSQIELLEAVQSVDASPKKGKRSRRKRAKSVSREPSEEQVDSAPVASSEWHAKKRKESSDELGDVQMAKKRRMHSPDEADMLPVGMADAGADDGQDIGVESLSPHVSPELLIDSEEGAGSTSQDHDDDDMDEQELLNAQIFSSQQQLEPDVDGYASYENELSTNGDVAMESTEAGHDPEMSETAPHFDDAEEKVPSVEEQPEQAEDETYNHSDDGEVQDIKRERIGHSRQRAPKRPWTQNAVDPAQDGQNSSRPSPEARAPTRAPERKAPSTKASSTAKKKKLRERMRGGTSEREMAPKEKSTRRRRKTKEKKPVTTEGSRSTQEETALKEVFKDFMATYGLTESAANDLVQENPTQESGRDAKKMKKDFWQRAEDVCPGRDRKSLMSCCRRLFHNKDRGEWSEEQKNQLHDLFEKYGRDFKHIGSIVNRDRMDVRHYYLTVYRCLGKQKKGKWTPEEEEQYLSIVTSMLEEKRKDRDADPQNTPSRMIAGADDENLINWEQVSVRMGYTRNEKQCRTKWNSMREKGLVTLGDETPRPPSHKAQLDLDRKTLHLMKQDDIAAFVRAVETSGAKKSKDIPWAKLVDPKFRRKWKRPTLQLLWSRLSKSVPDYETLTVPEIAHYLVEKHMKGDKLDILPDDEANETEEARIIGGLWNTPAATPKRRQARVVSSAVAIDSSDSEQDDDEENTENGRKQDELSDVDADHERDDVASEQDGSTPSVDLSLVTASEEPMLGGDEEIIADESDESSPAADTLD</sequence>
<feature type="compositionally biased region" description="Basic and acidic residues" evidence="4">
    <location>
        <begin position="102"/>
        <end position="113"/>
    </location>
</feature>
<dbReference type="GO" id="GO:0005634">
    <property type="term" value="C:nucleus"/>
    <property type="evidence" value="ECO:0007669"/>
    <property type="project" value="UniProtKB-SubCell"/>
</dbReference>
<dbReference type="HOGENOM" id="CLU_295285_0_0_1"/>
<dbReference type="OrthoDB" id="39591at2759"/>
<dbReference type="RefSeq" id="XP_007916329.1">
    <property type="nucleotide sequence ID" value="XM_007918138.1"/>
</dbReference>
<feature type="compositionally biased region" description="Acidic residues" evidence="4">
    <location>
        <begin position="947"/>
        <end position="958"/>
    </location>
</feature>
<evidence type="ECO:0000256" key="4">
    <source>
        <dbReference type="SAM" id="MobiDB-lite"/>
    </source>
</evidence>
<accession>R8BHR5</accession>
<feature type="compositionally biased region" description="Pro residues" evidence="4">
    <location>
        <begin position="239"/>
        <end position="252"/>
    </location>
</feature>
<comment type="subcellular location">
    <subcellularLocation>
        <location evidence="1">Nucleus</location>
    </subcellularLocation>
</comment>
<dbReference type="SUPFAM" id="SSF46689">
    <property type="entry name" value="Homeodomain-like"/>
    <property type="match status" value="1"/>
</dbReference>
<evidence type="ECO:0000259" key="5">
    <source>
        <dbReference type="PROSITE" id="PS50090"/>
    </source>
</evidence>
<keyword evidence="2" id="KW-0238">DNA-binding</keyword>
<feature type="compositionally biased region" description="Polar residues" evidence="4">
    <location>
        <begin position="506"/>
        <end position="523"/>
    </location>
</feature>
<feature type="compositionally biased region" description="Basic residues" evidence="4">
    <location>
        <begin position="211"/>
        <end position="220"/>
    </location>
</feature>
<dbReference type="eggNOG" id="KOG0051">
    <property type="taxonomic scope" value="Eukaryota"/>
</dbReference>
<dbReference type="CDD" id="cd00167">
    <property type="entry name" value="SANT"/>
    <property type="match status" value="1"/>
</dbReference>
<proteinExistence type="predicted"/>
<feature type="compositionally biased region" description="Low complexity" evidence="4">
    <location>
        <begin position="937"/>
        <end position="946"/>
    </location>
</feature>
<dbReference type="Proteomes" id="UP000014074">
    <property type="component" value="Unassembled WGS sequence"/>
</dbReference>
<feature type="compositionally biased region" description="Basic residues" evidence="4">
    <location>
        <begin position="287"/>
        <end position="299"/>
    </location>
</feature>
<protein>
    <submittedName>
        <fullName evidence="6">Putative myb transcription factor protein</fullName>
    </submittedName>
</protein>
<organism evidence="6 7">
    <name type="scientific">Phaeoacremonium minimum (strain UCR-PA7)</name>
    <name type="common">Esca disease fungus</name>
    <name type="synonym">Togninia minima</name>
    <dbReference type="NCBI Taxonomy" id="1286976"/>
    <lineage>
        <taxon>Eukaryota</taxon>
        <taxon>Fungi</taxon>
        <taxon>Dikarya</taxon>
        <taxon>Ascomycota</taxon>
        <taxon>Pezizomycotina</taxon>
        <taxon>Sordariomycetes</taxon>
        <taxon>Sordariomycetidae</taxon>
        <taxon>Togniniales</taxon>
        <taxon>Togniniaceae</taxon>
        <taxon>Phaeoacremonium</taxon>
    </lineage>
</organism>
<gene>
    <name evidence="6" type="ORF">UCRPA7_5593</name>
</gene>
<name>R8BHR5_PHAM7</name>
<dbReference type="Gene3D" id="1.10.10.60">
    <property type="entry name" value="Homeodomain-like"/>
    <property type="match status" value="1"/>
</dbReference>
<feature type="compositionally biased region" description="Acidic residues" evidence="4">
    <location>
        <begin position="394"/>
        <end position="403"/>
    </location>
</feature>
<keyword evidence="3" id="KW-0539">Nucleus</keyword>
<feature type="compositionally biased region" description="Basic residues" evidence="4">
    <location>
        <begin position="183"/>
        <end position="194"/>
    </location>
</feature>
<feature type="compositionally biased region" description="Acidic residues" evidence="4">
    <location>
        <begin position="138"/>
        <end position="150"/>
    </location>
</feature>
<feature type="compositionally biased region" description="Polar residues" evidence="4">
    <location>
        <begin position="224"/>
        <end position="235"/>
    </location>
</feature>
<feature type="region of interest" description="Disordered" evidence="4">
    <location>
        <begin position="279"/>
        <end position="594"/>
    </location>
</feature>
<feature type="region of interest" description="Disordered" evidence="4">
    <location>
        <begin position="929"/>
        <end position="1025"/>
    </location>
</feature>
<dbReference type="PROSITE" id="PS50090">
    <property type="entry name" value="MYB_LIKE"/>
    <property type="match status" value="1"/>
</dbReference>